<gene>
    <name evidence="2" type="ORF">C1SCF055_LOCUS23777</name>
</gene>
<feature type="region of interest" description="Disordered" evidence="1">
    <location>
        <begin position="228"/>
        <end position="248"/>
    </location>
</feature>
<evidence type="ECO:0000313" key="4">
    <source>
        <dbReference type="EMBL" id="CAL4784703.1"/>
    </source>
</evidence>
<reference evidence="3" key="2">
    <citation type="submission" date="2024-04" db="EMBL/GenBank/DDBJ databases">
        <authorList>
            <person name="Chen Y."/>
            <person name="Shah S."/>
            <person name="Dougan E. K."/>
            <person name="Thang M."/>
            <person name="Chan C."/>
        </authorList>
    </citation>
    <scope>NUCLEOTIDE SEQUENCE [LARGE SCALE GENOMIC DNA]</scope>
</reference>
<evidence type="ECO:0000313" key="3">
    <source>
        <dbReference type="EMBL" id="CAL1150766.1"/>
    </source>
</evidence>
<dbReference type="EMBL" id="CAMXCT010002331">
    <property type="protein sequence ID" value="CAI3997391.1"/>
    <property type="molecule type" value="Genomic_DNA"/>
</dbReference>
<dbReference type="EMBL" id="CAMXCT020002331">
    <property type="protein sequence ID" value="CAL1150766.1"/>
    <property type="molecule type" value="Genomic_DNA"/>
</dbReference>
<dbReference type="AlphaFoldDB" id="A0A9P1CW46"/>
<evidence type="ECO:0000313" key="2">
    <source>
        <dbReference type="EMBL" id="CAI3997391.1"/>
    </source>
</evidence>
<dbReference type="OrthoDB" id="430154at2759"/>
<proteinExistence type="predicted"/>
<sequence length="507" mass="55315">MARLQHLLYGFDTGGVPAVSSFEEAAAAAAPATPGAKAGEQSVNLSQNVGCAPGFRCMSLTSEFGIEHNGEYKRVPTPQLPPRFDQRPVWEWGCPARGTMTAQGKCKPPKPGEEADAGMCWSQDSMIAGPKTPCGSDGDKCMCVKLVASDGSVGYGNKSREILPEYTEGDSGDYGGVEVVMGNFQVQPMPHCDDCLALSAHWDDCGQCANCIYGTKVLDGRPTLACYDKNFQPPQQPTPTEEPPKDDYQEKDHILLKGQEPIEQDLWVIPQYPLWDPQPPGVEQEAPTSGQIFPFQMSTEPLSNEAWVKAYKAAAPRIQSLMDDIASKLKTWGPGAPQTKCSGALEERVLKANTARHMCKDMQTLQATLAPGRLGAFPRKLETGQKLRCMSTKKDECSRLNCYGKSDDFTQAVAAMKKRDAACRQEMQGKTTKDLKKGKPQNAAGSAAGGMTVKDLMKEEEAPLVPEEPKEEPKAVQQAMPLVTGLVQYSRRKDRRLGDFLCDVWAR</sequence>
<name>A0A9P1CW46_9DINO</name>
<organism evidence="2">
    <name type="scientific">Cladocopium goreaui</name>
    <dbReference type="NCBI Taxonomy" id="2562237"/>
    <lineage>
        <taxon>Eukaryota</taxon>
        <taxon>Sar</taxon>
        <taxon>Alveolata</taxon>
        <taxon>Dinophyceae</taxon>
        <taxon>Suessiales</taxon>
        <taxon>Symbiodiniaceae</taxon>
        <taxon>Cladocopium</taxon>
    </lineage>
</organism>
<dbReference type="EMBL" id="CAMXCT030002331">
    <property type="protein sequence ID" value="CAL4784703.1"/>
    <property type="molecule type" value="Genomic_DNA"/>
</dbReference>
<protein>
    <submittedName>
        <fullName evidence="4">Glutathione S-transferase omega-1</fullName>
    </submittedName>
</protein>
<accession>A0A9P1CW46</accession>
<comment type="caution">
    <text evidence="2">The sequence shown here is derived from an EMBL/GenBank/DDBJ whole genome shotgun (WGS) entry which is preliminary data.</text>
</comment>
<feature type="region of interest" description="Disordered" evidence="1">
    <location>
        <begin position="428"/>
        <end position="451"/>
    </location>
</feature>
<evidence type="ECO:0000256" key="1">
    <source>
        <dbReference type="SAM" id="MobiDB-lite"/>
    </source>
</evidence>
<evidence type="ECO:0000313" key="5">
    <source>
        <dbReference type="Proteomes" id="UP001152797"/>
    </source>
</evidence>
<keyword evidence="5" id="KW-1185">Reference proteome</keyword>
<reference evidence="2" key="1">
    <citation type="submission" date="2022-10" db="EMBL/GenBank/DDBJ databases">
        <authorList>
            <person name="Chen Y."/>
            <person name="Dougan E. K."/>
            <person name="Chan C."/>
            <person name="Rhodes N."/>
            <person name="Thang M."/>
        </authorList>
    </citation>
    <scope>NUCLEOTIDE SEQUENCE</scope>
</reference>
<dbReference type="Proteomes" id="UP001152797">
    <property type="component" value="Unassembled WGS sequence"/>
</dbReference>